<accession>A0AA40G4K7</accession>
<name>A0AA40G4K7_9HYME</name>
<gene>
    <name evidence="2" type="ORF">K0M31_018556</name>
</gene>
<feature type="region of interest" description="Disordered" evidence="1">
    <location>
        <begin position="1"/>
        <end position="28"/>
    </location>
</feature>
<keyword evidence="3" id="KW-1185">Reference proteome</keyword>
<reference evidence="2" key="1">
    <citation type="submission" date="2021-10" db="EMBL/GenBank/DDBJ databases">
        <title>Melipona bicolor Genome sequencing and assembly.</title>
        <authorList>
            <person name="Araujo N.S."/>
            <person name="Arias M.C."/>
        </authorList>
    </citation>
    <scope>NUCLEOTIDE SEQUENCE</scope>
    <source>
        <strain evidence="2">USP_2M_L1-L4_2017</strain>
        <tissue evidence="2">Whole body</tissue>
    </source>
</reference>
<dbReference type="Proteomes" id="UP001177670">
    <property type="component" value="Unassembled WGS sequence"/>
</dbReference>
<dbReference type="AlphaFoldDB" id="A0AA40G4K7"/>
<evidence type="ECO:0000313" key="2">
    <source>
        <dbReference type="EMBL" id="KAK1130425.1"/>
    </source>
</evidence>
<organism evidence="2 3">
    <name type="scientific">Melipona bicolor</name>
    <dbReference type="NCBI Taxonomy" id="60889"/>
    <lineage>
        <taxon>Eukaryota</taxon>
        <taxon>Metazoa</taxon>
        <taxon>Ecdysozoa</taxon>
        <taxon>Arthropoda</taxon>
        <taxon>Hexapoda</taxon>
        <taxon>Insecta</taxon>
        <taxon>Pterygota</taxon>
        <taxon>Neoptera</taxon>
        <taxon>Endopterygota</taxon>
        <taxon>Hymenoptera</taxon>
        <taxon>Apocrita</taxon>
        <taxon>Aculeata</taxon>
        <taxon>Apoidea</taxon>
        <taxon>Anthophila</taxon>
        <taxon>Apidae</taxon>
        <taxon>Melipona</taxon>
    </lineage>
</organism>
<evidence type="ECO:0000313" key="3">
    <source>
        <dbReference type="Proteomes" id="UP001177670"/>
    </source>
</evidence>
<sequence>MRERNENGELLKRELSRGGDERRSCNVKSTANSENCSRFWRVIRLGANQAAVLPVPLLSERKTSL</sequence>
<proteinExistence type="predicted"/>
<protein>
    <submittedName>
        <fullName evidence="2">Uncharacterized protein</fullName>
    </submittedName>
</protein>
<feature type="compositionally biased region" description="Basic and acidic residues" evidence="1">
    <location>
        <begin position="1"/>
        <end position="24"/>
    </location>
</feature>
<evidence type="ECO:0000256" key="1">
    <source>
        <dbReference type="SAM" id="MobiDB-lite"/>
    </source>
</evidence>
<dbReference type="EMBL" id="JAHYIQ010000007">
    <property type="protein sequence ID" value="KAK1130425.1"/>
    <property type="molecule type" value="Genomic_DNA"/>
</dbReference>
<comment type="caution">
    <text evidence="2">The sequence shown here is derived from an EMBL/GenBank/DDBJ whole genome shotgun (WGS) entry which is preliminary data.</text>
</comment>